<keyword evidence="2" id="KW-1185">Reference proteome</keyword>
<accession>A0ACA9Y3Z1</accession>
<protein>
    <submittedName>
        <fullName evidence="1">Uncharacterized protein</fullName>
    </submittedName>
</protein>
<dbReference type="EMBL" id="CALSDN010000002">
    <property type="protein sequence ID" value="CAH6719692.1"/>
    <property type="molecule type" value="Genomic_DNA"/>
</dbReference>
<proteinExistence type="predicted"/>
<gene>
    <name evidence="1" type="ORF">CLIB1444_02S14378</name>
</gene>
<name>A0ACA9Y3Z1_9ASCO</name>
<sequence length="177" mass="20540">MSEKTRDLFSRLEQFQLEQFQQEIPSHPTTRDNYYSYETPLQQFSSQALASETNFDSILSSPININKVFKDNIRDNEEYGLGITYSDDEDFDYDLYSGTITRDTSIHSLSVDLKDVTKDLNVLKQSIDNNKLILDCIEDMLHQENEQIMNSLNDIINDIQTSVANNTVVIRGDYFNR</sequence>
<reference evidence="1" key="1">
    <citation type="submission" date="2022-06" db="EMBL/GenBank/DDBJ databases">
        <authorList>
            <person name="Legras J.-L."/>
            <person name="Devillers H."/>
            <person name="Grondin C."/>
        </authorList>
    </citation>
    <scope>NUCLEOTIDE SEQUENCE</scope>
    <source>
        <strain evidence="1">CLIB 1444</strain>
    </source>
</reference>
<dbReference type="Proteomes" id="UP001152531">
    <property type="component" value="Unassembled WGS sequence"/>
</dbReference>
<organism evidence="1 2">
    <name type="scientific">[Candida] jaroonii</name>
    <dbReference type="NCBI Taxonomy" id="467808"/>
    <lineage>
        <taxon>Eukaryota</taxon>
        <taxon>Fungi</taxon>
        <taxon>Dikarya</taxon>
        <taxon>Ascomycota</taxon>
        <taxon>Saccharomycotina</taxon>
        <taxon>Pichiomycetes</taxon>
        <taxon>Debaryomycetaceae</taxon>
        <taxon>Yamadazyma</taxon>
    </lineage>
</organism>
<comment type="caution">
    <text evidence="1">The sequence shown here is derived from an EMBL/GenBank/DDBJ whole genome shotgun (WGS) entry which is preliminary data.</text>
</comment>
<evidence type="ECO:0000313" key="1">
    <source>
        <dbReference type="EMBL" id="CAH6719692.1"/>
    </source>
</evidence>
<evidence type="ECO:0000313" key="2">
    <source>
        <dbReference type="Proteomes" id="UP001152531"/>
    </source>
</evidence>